<dbReference type="RefSeq" id="WP_279933518.1">
    <property type="nucleotide sequence ID" value="NZ_JARWBG010000110.1"/>
</dbReference>
<dbReference type="InterPro" id="IPR045775">
    <property type="entry name" value="DUF6207"/>
</dbReference>
<dbReference type="Proteomes" id="UP001223144">
    <property type="component" value="Unassembled WGS sequence"/>
</dbReference>
<dbReference type="Pfam" id="PF19711">
    <property type="entry name" value="DUF6207"/>
    <property type="match status" value="1"/>
</dbReference>
<evidence type="ECO:0000313" key="2">
    <source>
        <dbReference type="Proteomes" id="UP001223144"/>
    </source>
</evidence>
<accession>A0ABT6I160</accession>
<comment type="caution">
    <text evidence="1">The sequence shown here is derived from an EMBL/GenBank/DDBJ whole genome shotgun (WGS) entry which is preliminary data.</text>
</comment>
<organism evidence="1 2">
    <name type="scientific">Streptomyces chengmaiensis</name>
    <dbReference type="NCBI Taxonomy" id="3040919"/>
    <lineage>
        <taxon>Bacteria</taxon>
        <taxon>Bacillati</taxon>
        <taxon>Actinomycetota</taxon>
        <taxon>Actinomycetes</taxon>
        <taxon>Kitasatosporales</taxon>
        <taxon>Streptomycetaceae</taxon>
        <taxon>Streptomyces</taxon>
    </lineage>
</organism>
<keyword evidence="2" id="KW-1185">Reference proteome</keyword>
<name>A0ABT6I160_9ACTN</name>
<dbReference type="EMBL" id="JARWBG010000110">
    <property type="protein sequence ID" value="MDH2394099.1"/>
    <property type="molecule type" value="Genomic_DNA"/>
</dbReference>
<reference evidence="1 2" key="1">
    <citation type="submission" date="2023-04" db="EMBL/GenBank/DDBJ databases">
        <title>Streptomyces chengmaiensis sp. nov. isolated from the stem of mangrove plant in Hainan.</title>
        <authorList>
            <person name="Huang X."/>
            <person name="Zhou S."/>
            <person name="Chu X."/>
            <person name="Xie Y."/>
            <person name="Lin Y."/>
        </authorList>
    </citation>
    <scope>NUCLEOTIDE SEQUENCE [LARGE SCALE GENOMIC DNA]</scope>
    <source>
        <strain evidence="1 2">HNM0663</strain>
    </source>
</reference>
<gene>
    <name evidence="1" type="ORF">QCN29_36275</name>
</gene>
<proteinExistence type="predicted"/>
<protein>
    <submittedName>
        <fullName evidence="1">DUF6207 family protein</fullName>
    </submittedName>
</protein>
<evidence type="ECO:0000313" key="1">
    <source>
        <dbReference type="EMBL" id="MDH2394099.1"/>
    </source>
</evidence>
<sequence length="117" mass="12758">MEHIADVHLAEPGLAVVDITAHDPDTALAIARFLDSRWATSGAPVVRRVVLSVLHRGSASSWAGMARGGPRSDRRPSWNARSVGLHRPGLHHRDHTQQLVSVHWRAGIGRHIGKVLP</sequence>